<evidence type="ECO:0000259" key="7">
    <source>
        <dbReference type="PROSITE" id="PS50110"/>
    </source>
</evidence>
<dbReference type="AlphaFoldDB" id="A0A6V8N9Y5"/>
<dbReference type="PRINTS" id="PR00038">
    <property type="entry name" value="HTHLUXR"/>
</dbReference>
<dbReference type="InterPro" id="IPR058245">
    <property type="entry name" value="NreC/VraR/RcsB-like_REC"/>
</dbReference>
<evidence type="ECO:0000313" key="9">
    <source>
        <dbReference type="Proteomes" id="UP000587586"/>
    </source>
</evidence>
<evidence type="ECO:0000259" key="6">
    <source>
        <dbReference type="PROSITE" id="PS50043"/>
    </source>
</evidence>
<dbReference type="SMART" id="SM00448">
    <property type="entry name" value="REC"/>
    <property type="match status" value="1"/>
</dbReference>
<keyword evidence="4" id="KW-0804">Transcription</keyword>
<dbReference type="SUPFAM" id="SSF52172">
    <property type="entry name" value="CheY-like"/>
    <property type="match status" value="1"/>
</dbReference>
<dbReference type="PROSITE" id="PS50110">
    <property type="entry name" value="RESPONSE_REGULATORY"/>
    <property type="match status" value="1"/>
</dbReference>
<gene>
    <name evidence="8" type="ORF">GMLC_22830</name>
</gene>
<evidence type="ECO:0000256" key="2">
    <source>
        <dbReference type="ARBA" id="ARBA00023015"/>
    </source>
</evidence>
<dbReference type="InterPro" id="IPR016032">
    <property type="entry name" value="Sig_transdc_resp-reg_C-effctor"/>
</dbReference>
<proteinExistence type="predicted"/>
<dbReference type="InterPro" id="IPR011006">
    <property type="entry name" value="CheY-like_superfamily"/>
</dbReference>
<keyword evidence="2" id="KW-0805">Transcription regulation</keyword>
<feature type="domain" description="HTH luxR-type" evidence="6">
    <location>
        <begin position="145"/>
        <end position="210"/>
    </location>
</feature>
<protein>
    <submittedName>
        <fullName evidence="8">DNA-binding response regulator</fullName>
    </submittedName>
</protein>
<dbReference type="PROSITE" id="PS50043">
    <property type="entry name" value="HTH_LUXR_2"/>
    <property type="match status" value="1"/>
</dbReference>
<dbReference type="Pfam" id="PF00072">
    <property type="entry name" value="Response_reg"/>
    <property type="match status" value="1"/>
</dbReference>
<dbReference type="PROSITE" id="PS00622">
    <property type="entry name" value="HTH_LUXR_1"/>
    <property type="match status" value="1"/>
</dbReference>
<keyword evidence="1 5" id="KW-0597">Phosphoprotein</keyword>
<keyword evidence="9" id="KW-1185">Reference proteome</keyword>
<dbReference type="SMART" id="SM00421">
    <property type="entry name" value="HTH_LUXR"/>
    <property type="match status" value="1"/>
</dbReference>
<dbReference type="RefSeq" id="WP_183361255.1">
    <property type="nucleotide sequence ID" value="NZ_BLXZ01000004.1"/>
</dbReference>
<dbReference type="PANTHER" id="PTHR43214:SF41">
    <property type="entry name" value="NITRATE_NITRITE RESPONSE REGULATOR PROTEIN NARP"/>
    <property type="match status" value="1"/>
</dbReference>
<accession>A0A6V8N9Y5</accession>
<dbReference type="CDD" id="cd06170">
    <property type="entry name" value="LuxR_C_like"/>
    <property type="match status" value="1"/>
</dbReference>
<reference evidence="9" key="1">
    <citation type="submission" date="2020-06" db="EMBL/GenBank/DDBJ databases">
        <title>Draft genomic sequecing of Geomonas sp. Red745.</title>
        <authorList>
            <person name="Itoh H."/>
            <person name="Xu Z.X."/>
            <person name="Ushijima N."/>
            <person name="Masuda Y."/>
            <person name="Shiratori Y."/>
            <person name="Senoo K."/>
        </authorList>
    </citation>
    <scope>NUCLEOTIDE SEQUENCE [LARGE SCALE GENOMIC DNA]</scope>
    <source>
        <strain evidence="9">Red745</strain>
    </source>
</reference>
<dbReference type="InterPro" id="IPR001789">
    <property type="entry name" value="Sig_transdc_resp-reg_receiver"/>
</dbReference>
<dbReference type="SUPFAM" id="SSF46894">
    <property type="entry name" value="C-terminal effector domain of the bipartite response regulators"/>
    <property type="match status" value="1"/>
</dbReference>
<organism evidence="8 9">
    <name type="scientific">Geomonas limicola</name>
    <dbReference type="NCBI Taxonomy" id="2740186"/>
    <lineage>
        <taxon>Bacteria</taxon>
        <taxon>Pseudomonadati</taxon>
        <taxon>Thermodesulfobacteriota</taxon>
        <taxon>Desulfuromonadia</taxon>
        <taxon>Geobacterales</taxon>
        <taxon>Geobacteraceae</taxon>
        <taxon>Geomonas</taxon>
    </lineage>
</organism>
<sequence>MTVRILIADDHALVRDGLRMNLEAREGFSVIGSATTGREAVAKTIELVPDVVIMDIAMPELNGIEATRLICEQLPEVKILVLSMYNSSEHCYRALRSGARGYLLKESAGEEVVTAVSTVMRGRQYFGAGVVNPLEGQGQHQQNSHKSPLESLSRRELEIFQLVVEGKSSSEIATLLALSSKSVDTYRSRLMQKLGVHNIPSLVSFAIQHGITPAR</sequence>
<feature type="domain" description="Response regulatory" evidence="7">
    <location>
        <begin position="4"/>
        <end position="120"/>
    </location>
</feature>
<evidence type="ECO:0000256" key="5">
    <source>
        <dbReference type="PROSITE-ProRule" id="PRU00169"/>
    </source>
</evidence>
<dbReference type="Pfam" id="PF00196">
    <property type="entry name" value="GerE"/>
    <property type="match status" value="1"/>
</dbReference>
<evidence type="ECO:0000313" key="8">
    <source>
        <dbReference type="EMBL" id="GFO68704.1"/>
    </source>
</evidence>
<dbReference type="GO" id="GO:0003677">
    <property type="term" value="F:DNA binding"/>
    <property type="evidence" value="ECO:0007669"/>
    <property type="project" value="UniProtKB-KW"/>
</dbReference>
<evidence type="ECO:0000256" key="3">
    <source>
        <dbReference type="ARBA" id="ARBA00023125"/>
    </source>
</evidence>
<comment type="caution">
    <text evidence="8">The sequence shown here is derived from an EMBL/GenBank/DDBJ whole genome shotgun (WGS) entry which is preliminary data.</text>
</comment>
<feature type="modified residue" description="4-aspartylphosphate" evidence="5">
    <location>
        <position position="55"/>
    </location>
</feature>
<evidence type="ECO:0000256" key="1">
    <source>
        <dbReference type="ARBA" id="ARBA00022553"/>
    </source>
</evidence>
<name>A0A6V8N9Y5_9BACT</name>
<keyword evidence="3 8" id="KW-0238">DNA-binding</keyword>
<dbReference type="GO" id="GO:0000160">
    <property type="term" value="P:phosphorelay signal transduction system"/>
    <property type="evidence" value="ECO:0007669"/>
    <property type="project" value="InterPro"/>
</dbReference>
<dbReference type="PANTHER" id="PTHR43214">
    <property type="entry name" value="TWO-COMPONENT RESPONSE REGULATOR"/>
    <property type="match status" value="1"/>
</dbReference>
<dbReference type="CDD" id="cd17535">
    <property type="entry name" value="REC_NarL-like"/>
    <property type="match status" value="1"/>
</dbReference>
<evidence type="ECO:0000256" key="4">
    <source>
        <dbReference type="ARBA" id="ARBA00023163"/>
    </source>
</evidence>
<dbReference type="Gene3D" id="3.40.50.2300">
    <property type="match status" value="1"/>
</dbReference>
<dbReference type="Proteomes" id="UP000587586">
    <property type="component" value="Unassembled WGS sequence"/>
</dbReference>
<dbReference type="EMBL" id="BLXZ01000004">
    <property type="protein sequence ID" value="GFO68704.1"/>
    <property type="molecule type" value="Genomic_DNA"/>
</dbReference>
<dbReference type="GO" id="GO:0006355">
    <property type="term" value="P:regulation of DNA-templated transcription"/>
    <property type="evidence" value="ECO:0007669"/>
    <property type="project" value="InterPro"/>
</dbReference>
<dbReference type="InterPro" id="IPR000792">
    <property type="entry name" value="Tscrpt_reg_LuxR_C"/>
</dbReference>
<dbReference type="InterPro" id="IPR039420">
    <property type="entry name" value="WalR-like"/>
</dbReference>